<sequence>MKVWCGPRRTRAAPGGGRAPAVSPHVGGLSETGGDAFSWPVRPVSSGLLGLWPVMARPWGCLCSVKEHFEDTREKNEVLLGEFFLSPRLRTLLSPERDAWPLGVQPPLDKQSNAWQRYTPCSVCYLGQSLLCVAHRCPSARDGTGQKCAPFSPCRASPSIESEEDTVAELARQLQESASKLQSLRVEYFAQHKQGAAVGGADASTLDQKLRLVISDFRQLIVAFLQVYDDELGECCQRPGPNPRPCGPIVQAVYQTLTSCSQLLKAVVEVTDTSVKAVQMAKQQQGKQICWGSDNSVMSLAIRMEGVTWKYKVFSNGLPDGLQ</sequence>
<keyword evidence="4" id="KW-1185">Reference proteome</keyword>
<name>A0AB34GTF8_ESCRO</name>
<protein>
    <recommendedName>
        <fullName evidence="5">HAUS augmin-like complex subunit 7</fullName>
    </recommendedName>
</protein>
<evidence type="ECO:0000256" key="1">
    <source>
        <dbReference type="SAM" id="Coils"/>
    </source>
</evidence>
<dbReference type="GO" id="GO:0051011">
    <property type="term" value="F:microtubule minus-end binding"/>
    <property type="evidence" value="ECO:0007669"/>
    <property type="project" value="TreeGrafter"/>
</dbReference>
<evidence type="ECO:0000313" key="4">
    <source>
        <dbReference type="Proteomes" id="UP001159641"/>
    </source>
</evidence>
<dbReference type="PANTHER" id="PTHR14352">
    <property type="entry name" value="HAUS AUGMIN-LIKE COMPLEX SUBUNIT 7"/>
    <property type="match status" value="1"/>
</dbReference>
<accession>A0AB34GTF8</accession>
<evidence type="ECO:0000313" key="3">
    <source>
        <dbReference type="EMBL" id="KAJ8796886.1"/>
    </source>
</evidence>
<proteinExistence type="predicted"/>
<dbReference type="Proteomes" id="UP001159641">
    <property type="component" value="Unassembled WGS sequence"/>
</dbReference>
<evidence type="ECO:0000313" key="2">
    <source>
        <dbReference type="EMBL" id="KAJ8782091.1"/>
    </source>
</evidence>
<dbReference type="EMBL" id="JAIQCJ010002130">
    <property type="protein sequence ID" value="KAJ8782091.1"/>
    <property type="molecule type" value="Genomic_DNA"/>
</dbReference>
<dbReference type="GO" id="GO:0031023">
    <property type="term" value="P:microtubule organizing center organization"/>
    <property type="evidence" value="ECO:0007669"/>
    <property type="project" value="TreeGrafter"/>
</dbReference>
<dbReference type="AlphaFoldDB" id="A0AB34GTF8"/>
<reference evidence="2 4" key="1">
    <citation type="submission" date="2022-11" db="EMBL/GenBank/DDBJ databases">
        <title>Whole genome sequence of Eschrichtius robustus ER-17-0199.</title>
        <authorList>
            <person name="Bruniche-Olsen A."/>
            <person name="Black A.N."/>
            <person name="Fields C.J."/>
            <person name="Walden K."/>
            <person name="Dewoody J.A."/>
        </authorList>
    </citation>
    <scope>NUCLEOTIDE SEQUENCE [LARGE SCALE GENOMIC DNA]</scope>
    <source>
        <strain evidence="2">ER-17-0199</strain>
        <tissue evidence="2">Blubber</tissue>
    </source>
</reference>
<evidence type="ECO:0008006" key="5">
    <source>
        <dbReference type="Google" id="ProtNLM"/>
    </source>
</evidence>
<dbReference type="PANTHER" id="PTHR14352:SF2">
    <property type="entry name" value="HAUS AUGMIN-LIKE COMPLEX SUBUNIT 7"/>
    <property type="match status" value="1"/>
</dbReference>
<organism evidence="2 4">
    <name type="scientific">Eschrichtius robustus</name>
    <name type="common">California gray whale</name>
    <name type="synonym">Eschrichtius gibbosus</name>
    <dbReference type="NCBI Taxonomy" id="9764"/>
    <lineage>
        <taxon>Eukaryota</taxon>
        <taxon>Metazoa</taxon>
        <taxon>Chordata</taxon>
        <taxon>Craniata</taxon>
        <taxon>Vertebrata</taxon>
        <taxon>Euteleostomi</taxon>
        <taxon>Mammalia</taxon>
        <taxon>Eutheria</taxon>
        <taxon>Laurasiatheria</taxon>
        <taxon>Artiodactyla</taxon>
        <taxon>Whippomorpha</taxon>
        <taxon>Cetacea</taxon>
        <taxon>Mysticeti</taxon>
        <taxon>Eschrichtiidae</taxon>
        <taxon>Eschrichtius</taxon>
    </lineage>
</organism>
<keyword evidence="1" id="KW-0175">Coiled coil</keyword>
<dbReference type="GO" id="GO:0070652">
    <property type="term" value="C:HAUS complex"/>
    <property type="evidence" value="ECO:0007669"/>
    <property type="project" value="TreeGrafter"/>
</dbReference>
<comment type="caution">
    <text evidence="2">The sequence shown here is derived from an EMBL/GenBank/DDBJ whole genome shotgun (WGS) entry which is preliminary data.</text>
</comment>
<dbReference type="InterPro" id="IPR029711">
    <property type="entry name" value="Haus7-like"/>
</dbReference>
<dbReference type="GO" id="GO:0051225">
    <property type="term" value="P:spindle assembly"/>
    <property type="evidence" value="ECO:0007669"/>
    <property type="project" value="TreeGrafter"/>
</dbReference>
<dbReference type="EMBL" id="JAIQCJ010000291">
    <property type="protein sequence ID" value="KAJ8796886.1"/>
    <property type="molecule type" value="Genomic_DNA"/>
</dbReference>
<feature type="coiled-coil region" evidence="1">
    <location>
        <begin position="160"/>
        <end position="187"/>
    </location>
</feature>
<gene>
    <name evidence="3" type="ORF">J1605_001957</name>
    <name evidence="2" type="ORF">J1605_010421</name>
</gene>